<feature type="signal peptide" evidence="2">
    <location>
        <begin position="1"/>
        <end position="22"/>
    </location>
</feature>
<evidence type="ECO:0000313" key="4">
    <source>
        <dbReference type="Proteomes" id="UP000253529"/>
    </source>
</evidence>
<dbReference type="SUPFAM" id="SSF89392">
    <property type="entry name" value="Prokaryotic lipoproteins and lipoprotein localization factors"/>
    <property type="match status" value="1"/>
</dbReference>
<dbReference type="CDD" id="cd16325">
    <property type="entry name" value="LolA"/>
    <property type="match status" value="1"/>
</dbReference>
<evidence type="ECO:0000256" key="2">
    <source>
        <dbReference type="SAM" id="SignalP"/>
    </source>
</evidence>
<feature type="chain" id="PRO_5016991508" evidence="2">
    <location>
        <begin position="23"/>
        <end position="230"/>
    </location>
</feature>
<protein>
    <submittedName>
        <fullName evidence="3">Outer membrane lipoprotein-sorting protein</fullName>
    </submittedName>
</protein>
<dbReference type="InterPro" id="IPR004564">
    <property type="entry name" value="OM_lipoprot_carrier_LolA-like"/>
</dbReference>
<dbReference type="PANTHER" id="PTHR35869:SF1">
    <property type="entry name" value="OUTER-MEMBRANE LIPOPROTEIN CARRIER PROTEIN"/>
    <property type="match status" value="1"/>
</dbReference>
<proteinExistence type="predicted"/>
<dbReference type="Proteomes" id="UP000253529">
    <property type="component" value="Unassembled WGS sequence"/>
</dbReference>
<dbReference type="InterPro" id="IPR029046">
    <property type="entry name" value="LolA/LolB/LppX"/>
</dbReference>
<dbReference type="Gene3D" id="2.50.20.10">
    <property type="entry name" value="Lipoprotein localisation LolA/LolB/LppX"/>
    <property type="match status" value="1"/>
</dbReference>
<dbReference type="AlphaFoldDB" id="A0A366EVN8"/>
<keyword evidence="4" id="KW-1185">Reference proteome</keyword>
<evidence type="ECO:0000313" key="3">
    <source>
        <dbReference type="EMBL" id="RBP06452.1"/>
    </source>
</evidence>
<accession>A0A366EVN8</accession>
<dbReference type="EMBL" id="QNRK01000030">
    <property type="protein sequence ID" value="RBP06452.1"/>
    <property type="molecule type" value="Genomic_DNA"/>
</dbReference>
<dbReference type="PANTHER" id="PTHR35869">
    <property type="entry name" value="OUTER-MEMBRANE LIPOPROTEIN CARRIER PROTEIN"/>
    <property type="match status" value="1"/>
</dbReference>
<evidence type="ECO:0000256" key="1">
    <source>
        <dbReference type="ARBA" id="ARBA00022729"/>
    </source>
</evidence>
<reference evidence="3 4" key="1">
    <citation type="submission" date="2018-06" db="EMBL/GenBank/DDBJ databases">
        <title>Genomic Encyclopedia of Type Strains, Phase IV (KMG-IV): sequencing the most valuable type-strain genomes for metagenomic binning, comparative biology and taxonomic classification.</title>
        <authorList>
            <person name="Goeker M."/>
        </authorList>
    </citation>
    <scope>NUCLEOTIDE SEQUENCE [LARGE SCALE GENOMIC DNA]</scope>
    <source>
        <strain evidence="3 4">DSM 24875</strain>
    </source>
</reference>
<name>A0A366EVN8_9HYPH</name>
<dbReference type="OrthoDB" id="9800501at2"/>
<comment type="caution">
    <text evidence="3">The sequence shown here is derived from an EMBL/GenBank/DDBJ whole genome shotgun (WGS) entry which is preliminary data.</text>
</comment>
<gene>
    <name evidence="3" type="ORF">DFR50_1309</name>
</gene>
<organism evidence="3 4">
    <name type="scientific">Roseiarcus fermentans</name>
    <dbReference type="NCBI Taxonomy" id="1473586"/>
    <lineage>
        <taxon>Bacteria</taxon>
        <taxon>Pseudomonadati</taxon>
        <taxon>Pseudomonadota</taxon>
        <taxon>Alphaproteobacteria</taxon>
        <taxon>Hyphomicrobiales</taxon>
        <taxon>Roseiarcaceae</taxon>
        <taxon>Roseiarcus</taxon>
    </lineage>
</organism>
<keyword evidence="3" id="KW-0449">Lipoprotein</keyword>
<sequence length="230" mass="24748">MANGMRLLALALTALVSAGAAAQNAPLDLQQPVKLAKAPKSGPTANLSAADAVARANAWLDAARVITADFVQIAPGGKRSEGQLTVQRPGKMAFKYADPARFEVIADGRSVAIIDHKLNTQDEYFIGQTPLKFLLADHIDLARDTQVLSVAQDEKAVTIEIEDKAALGGSAHLELIFDPATFALKQWTVIDAQGYQTVVTLFNLDLATQPDPDLFHIDERLPTRQLGRGR</sequence>
<keyword evidence="1 2" id="KW-0732">Signal</keyword>
<dbReference type="Pfam" id="PF03548">
    <property type="entry name" value="LolA"/>
    <property type="match status" value="1"/>
</dbReference>
<dbReference type="RefSeq" id="WP_113891524.1">
    <property type="nucleotide sequence ID" value="NZ_QNRK01000030.1"/>
</dbReference>